<accession>A0A4P6Q0E3</accession>
<evidence type="ECO:0008006" key="5">
    <source>
        <dbReference type="Google" id="ProtNLM"/>
    </source>
</evidence>
<dbReference type="PANTHER" id="PTHR40758">
    <property type="entry name" value="CONSERVED PROTEIN"/>
    <property type="match status" value="1"/>
</dbReference>
<proteinExistence type="predicted"/>
<dbReference type="InterPro" id="IPR017517">
    <property type="entry name" value="Maleyloyr_isom"/>
</dbReference>
<dbReference type="InterPro" id="IPR024344">
    <property type="entry name" value="MDMPI_metal-binding"/>
</dbReference>
<dbReference type="InterPro" id="IPR034660">
    <property type="entry name" value="DinB/YfiT-like"/>
</dbReference>
<dbReference type="NCBIfam" id="TIGR03083">
    <property type="entry name" value="maleylpyruvate isomerase family mycothiol-dependent enzyme"/>
    <property type="match status" value="1"/>
</dbReference>
<organism evidence="3 4">
    <name type="scientific">Streptomonospora litoralis</name>
    <dbReference type="NCBI Taxonomy" id="2498135"/>
    <lineage>
        <taxon>Bacteria</taxon>
        <taxon>Bacillati</taxon>
        <taxon>Actinomycetota</taxon>
        <taxon>Actinomycetes</taxon>
        <taxon>Streptosporangiales</taxon>
        <taxon>Nocardiopsidaceae</taxon>
        <taxon>Streptomonospora</taxon>
    </lineage>
</organism>
<feature type="domain" description="Mycothiol-dependent maleylpyruvate isomerase metal-binding" evidence="2">
    <location>
        <begin position="13"/>
        <end position="134"/>
    </location>
</feature>
<dbReference type="RefSeq" id="WP_131096848.1">
    <property type="nucleotide sequence ID" value="NZ_CP036455.1"/>
</dbReference>
<reference evidence="3 4" key="1">
    <citation type="submission" date="2019-02" db="EMBL/GenBank/DDBJ databases">
        <authorList>
            <person name="Khodamoradi S."/>
            <person name="Hahnke R.L."/>
            <person name="Kaempfer P."/>
            <person name="Schumann P."/>
            <person name="Rohde M."/>
            <person name="Steinert M."/>
            <person name="Luzhetskyy A."/>
            <person name="Wink J."/>
            <person name="Ruckert C."/>
        </authorList>
    </citation>
    <scope>NUCLEOTIDE SEQUENCE [LARGE SCALE GENOMIC DNA]</scope>
    <source>
        <strain evidence="3 4">M2</strain>
    </source>
</reference>
<protein>
    <recommendedName>
        <fullName evidence="5">Mycothiol-dependent maleylpyruvate isomerase metal-binding domain-containing protein</fullName>
    </recommendedName>
</protein>
<sequence>MPASLELEDYVSAIAQSGAVLRDAAERAGFERRVPTCPDWTVADLVAHQGMVHRWAAANLRGDPDHDTERSQAEGAAAPDPLAWFSAGLDALLDTLRTVPDDVDAPVFLKDAPRPRLFWARRQAHETTIHSVDALSAAVGGLLPSADTSIAPELAADGIDELLRGFLPRKKSRLRSPEPRVILVRCHDTGHEWSLHVSGDPVVTATGAADAPDAVFTGTALQLYLDLWNRADEAAVDGRPELSEQWRAQARIV</sequence>
<dbReference type="Proteomes" id="UP000292235">
    <property type="component" value="Chromosome"/>
</dbReference>
<evidence type="ECO:0000313" key="4">
    <source>
        <dbReference type="Proteomes" id="UP000292235"/>
    </source>
</evidence>
<dbReference type="KEGG" id="strr:EKD16_02265"/>
<dbReference type="Pfam" id="PF07398">
    <property type="entry name" value="MDMPI_C"/>
    <property type="match status" value="1"/>
</dbReference>
<dbReference type="InterPro" id="IPR010872">
    <property type="entry name" value="MDMPI_C-term_domain"/>
</dbReference>
<dbReference type="PANTHER" id="PTHR40758:SF1">
    <property type="entry name" value="CONSERVED PROTEIN"/>
    <property type="match status" value="1"/>
</dbReference>
<dbReference type="AlphaFoldDB" id="A0A4P6Q0E3"/>
<evidence type="ECO:0000313" key="3">
    <source>
        <dbReference type="EMBL" id="QBI52269.1"/>
    </source>
</evidence>
<keyword evidence="4" id="KW-1185">Reference proteome</keyword>
<dbReference type="GO" id="GO:0005886">
    <property type="term" value="C:plasma membrane"/>
    <property type="evidence" value="ECO:0007669"/>
    <property type="project" value="TreeGrafter"/>
</dbReference>
<name>A0A4P6Q0E3_9ACTN</name>
<feature type="domain" description="MDMPI C-terminal" evidence="1">
    <location>
        <begin position="153"/>
        <end position="241"/>
    </location>
</feature>
<dbReference type="Pfam" id="PF11716">
    <property type="entry name" value="MDMPI_N"/>
    <property type="match status" value="1"/>
</dbReference>
<evidence type="ECO:0000259" key="1">
    <source>
        <dbReference type="Pfam" id="PF07398"/>
    </source>
</evidence>
<dbReference type="OrthoDB" id="3671213at2"/>
<gene>
    <name evidence="3" type="ORF">EKD16_02265</name>
</gene>
<dbReference type="GO" id="GO:0046872">
    <property type="term" value="F:metal ion binding"/>
    <property type="evidence" value="ECO:0007669"/>
    <property type="project" value="InterPro"/>
</dbReference>
<dbReference type="EMBL" id="CP036455">
    <property type="protein sequence ID" value="QBI52269.1"/>
    <property type="molecule type" value="Genomic_DNA"/>
</dbReference>
<evidence type="ECO:0000259" key="2">
    <source>
        <dbReference type="Pfam" id="PF11716"/>
    </source>
</evidence>
<dbReference type="SUPFAM" id="SSF109854">
    <property type="entry name" value="DinB/YfiT-like putative metalloenzymes"/>
    <property type="match status" value="1"/>
</dbReference>